<evidence type="ECO:0000259" key="2">
    <source>
        <dbReference type="Pfam" id="PF01579"/>
    </source>
</evidence>
<organism evidence="3 4">
    <name type="scientific">Onchocerca volvulus</name>
    <dbReference type="NCBI Taxonomy" id="6282"/>
    <lineage>
        <taxon>Eukaryota</taxon>
        <taxon>Metazoa</taxon>
        <taxon>Ecdysozoa</taxon>
        <taxon>Nematoda</taxon>
        <taxon>Chromadorea</taxon>
        <taxon>Rhabditida</taxon>
        <taxon>Spirurina</taxon>
        <taxon>Spiruromorpha</taxon>
        <taxon>Filarioidea</taxon>
        <taxon>Onchocercidae</taxon>
        <taxon>Onchocerca</taxon>
    </lineage>
</organism>
<feature type="chain" id="PRO_5035840799" evidence="1">
    <location>
        <begin position="29"/>
        <end position="219"/>
    </location>
</feature>
<evidence type="ECO:0000256" key="1">
    <source>
        <dbReference type="SAM" id="SignalP"/>
    </source>
</evidence>
<dbReference type="PANTHER" id="PTHR37431:SF6">
    <property type="entry name" value="PROTEIN CBG06927"/>
    <property type="match status" value="1"/>
</dbReference>
<proteinExistence type="predicted"/>
<sequence length="219" mass="24533">MIIDWTCYQMLLAAVLIMKGYLISVATGDNGSDKNRLSSNAMKCSRYTEESISKCLQPILDYAGKFQNTGAVELPLQGANIFKELCDIYAHFKVCTQDISCSSISLEAIDASYGYMCGAGYKLFEDYATCFGEVEAENNYVECKNEASIAITSAQKTKIPNDYNQYFELLCKIMDHYLRCCHPIINRHCGQGAWELVRTVTLDSLRVTMPTCDLHNALL</sequence>
<reference evidence="4" key="1">
    <citation type="submission" date="2013-10" db="EMBL/GenBank/DDBJ databases">
        <title>Genome sequencing of Onchocerca volvulus.</title>
        <authorList>
            <person name="Cotton J."/>
            <person name="Tsai J."/>
            <person name="Stanley E."/>
            <person name="Tracey A."/>
            <person name="Holroyd N."/>
            <person name="Lustigman S."/>
            <person name="Berriman M."/>
        </authorList>
    </citation>
    <scope>NUCLEOTIDE SEQUENCE</scope>
</reference>
<name>A0A8R1Y5J1_ONCVO</name>
<dbReference type="Proteomes" id="UP000024404">
    <property type="component" value="Unassembled WGS sequence"/>
</dbReference>
<reference evidence="3" key="2">
    <citation type="submission" date="2022-06" db="UniProtKB">
        <authorList>
            <consortium name="EnsemblMetazoa"/>
        </authorList>
    </citation>
    <scope>IDENTIFICATION</scope>
</reference>
<dbReference type="Pfam" id="PF01579">
    <property type="entry name" value="DUF19"/>
    <property type="match status" value="1"/>
</dbReference>
<keyword evidence="4" id="KW-1185">Reference proteome</keyword>
<evidence type="ECO:0000313" key="4">
    <source>
        <dbReference type="Proteomes" id="UP000024404"/>
    </source>
</evidence>
<feature type="domain" description="T20D4.11-like" evidence="2">
    <location>
        <begin position="44"/>
        <end position="206"/>
    </location>
</feature>
<dbReference type="PANTHER" id="PTHR37431">
    <property type="entry name" value="PROTEIN CBG06927"/>
    <property type="match status" value="1"/>
</dbReference>
<feature type="signal peptide" evidence="1">
    <location>
        <begin position="1"/>
        <end position="28"/>
    </location>
</feature>
<protein>
    <submittedName>
        <fullName evidence="3">DUF19 domain-containing protein</fullName>
    </submittedName>
</protein>
<keyword evidence="1" id="KW-0732">Signal</keyword>
<dbReference type="EnsemblMetazoa" id="OVOC9160.1">
    <property type="protein sequence ID" value="OVOC9160.1"/>
    <property type="gene ID" value="WBGene00245969"/>
</dbReference>
<evidence type="ECO:0000313" key="3">
    <source>
        <dbReference type="EnsemblMetazoa" id="OVOC9160.1"/>
    </source>
</evidence>
<dbReference type="AlphaFoldDB" id="A0A8R1Y5J1"/>
<accession>A0A8R1Y5J1</accession>
<dbReference type="InterPro" id="IPR002542">
    <property type="entry name" value="T20D4.11-like_dom"/>
</dbReference>
<dbReference type="EMBL" id="CMVM020000256">
    <property type="status" value="NOT_ANNOTATED_CDS"/>
    <property type="molecule type" value="Genomic_DNA"/>
</dbReference>